<dbReference type="EMBL" id="JAYWIO010000003">
    <property type="protein sequence ID" value="KAK7275484.1"/>
    <property type="molecule type" value="Genomic_DNA"/>
</dbReference>
<comment type="caution">
    <text evidence="1">The sequence shown here is derived from an EMBL/GenBank/DDBJ whole genome shotgun (WGS) entry which is preliminary data.</text>
</comment>
<sequence>MVDDVIKKTSLERHLTHVAPCAEIVKFLSTNCKVSFSTTNSFPFASSLSFTFSIIITMTHSLTRTDTVTR</sequence>
<dbReference type="Proteomes" id="UP001372338">
    <property type="component" value="Unassembled WGS sequence"/>
</dbReference>
<protein>
    <submittedName>
        <fullName evidence="1">Uncharacterized protein</fullName>
    </submittedName>
</protein>
<dbReference type="AlphaFoldDB" id="A0AAN9IEL8"/>
<proteinExistence type="predicted"/>
<gene>
    <name evidence="1" type="ORF">RIF29_16603</name>
</gene>
<organism evidence="1 2">
    <name type="scientific">Crotalaria pallida</name>
    <name type="common">Smooth rattlebox</name>
    <name type="synonym">Crotalaria striata</name>
    <dbReference type="NCBI Taxonomy" id="3830"/>
    <lineage>
        <taxon>Eukaryota</taxon>
        <taxon>Viridiplantae</taxon>
        <taxon>Streptophyta</taxon>
        <taxon>Embryophyta</taxon>
        <taxon>Tracheophyta</taxon>
        <taxon>Spermatophyta</taxon>
        <taxon>Magnoliopsida</taxon>
        <taxon>eudicotyledons</taxon>
        <taxon>Gunneridae</taxon>
        <taxon>Pentapetalae</taxon>
        <taxon>rosids</taxon>
        <taxon>fabids</taxon>
        <taxon>Fabales</taxon>
        <taxon>Fabaceae</taxon>
        <taxon>Papilionoideae</taxon>
        <taxon>50 kb inversion clade</taxon>
        <taxon>genistoids sensu lato</taxon>
        <taxon>core genistoids</taxon>
        <taxon>Crotalarieae</taxon>
        <taxon>Crotalaria</taxon>
    </lineage>
</organism>
<keyword evidence="2" id="KW-1185">Reference proteome</keyword>
<accession>A0AAN9IEL8</accession>
<evidence type="ECO:0000313" key="1">
    <source>
        <dbReference type="EMBL" id="KAK7275484.1"/>
    </source>
</evidence>
<reference evidence="1 2" key="1">
    <citation type="submission" date="2024-01" db="EMBL/GenBank/DDBJ databases">
        <title>The genomes of 5 underutilized Papilionoideae crops provide insights into root nodulation and disease resistanc.</title>
        <authorList>
            <person name="Yuan L."/>
        </authorList>
    </citation>
    <scope>NUCLEOTIDE SEQUENCE [LARGE SCALE GENOMIC DNA]</scope>
    <source>
        <strain evidence="1">ZHUSHIDOU_FW_LH</strain>
        <tissue evidence="1">Leaf</tissue>
    </source>
</reference>
<name>A0AAN9IEL8_CROPI</name>
<evidence type="ECO:0000313" key="2">
    <source>
        <dbReference type="Proteomes" id="UP001372338"/>
    </source>
</evidence>